<evidence type="ECO:0000313" key="3">
    <source>
        <dbReference type="Proteomes" id="UP000536604"/>
    </source>
</evidence>
<proteinExistence type="predicted"/>
<reference evidence="2 3" key="1">
    <citation type="submission" date="2020-08" db="EMBL/GenBank/DDBJ databases">
        <title>Genomic Encyclopedia of Type Strains, Phase III (KMG-III): the genomes of soil and plant-associated and newly described type strains.</title>
        <authorList>
            <person name="Whitman W."/>
        </authorList>
    </citation>
    <scope>NUCLEOTIDE SEQUENCE [LARGE SCALE GENOMIC DNA]</scope>
    <source>
        <strain evidence="2 3">CECT 8712</strain>
    </source>
</reference>
<dbReference type="InterPro" id="IPR050523">
    <property type="entry name" value="AKR_Detox_Biosynth"/>
</dbReference>
<accession>A0A841IT07</accession>
<dbReference type="GO" id="GO:0005829">
    <property type="term" value="C:cytosol"/>
    <property type="evidence" value="ECO:0007669"/>
    <property type="project" value="TreeGrafter"/>
</dbReference>
<evidence type="ECO:0000259" key="1">
    <source>
        <dbReference type="Pfam" id="PF00248"/>
    </source>
</evidence>
<dbReference type="InterPro" id="IPR020471">
    <property type="entry name" value="AKR"/>
</dbReference>
<dbReference type="InterPro" id="IPR036812">
    <property type="entry name" value="NAD(P)_OxRdtase_dom_sf"/>
</dbReference>
<sequence length="318" mass="33780">MSDTELRRIGGSDLYVSRLCLGGNVFGWTADEATSFRVLDDYVAGGGNFVDTADSYSAWAEGHSGGESETVIGRWLADRGRPENLVVATKVGKHPRFPGLSAANVRAAAEASLARLGVEAIDLYYAHFDDPDTPIAESARAFSRLVDEGRVRAVGLSNHSPERIREWLEVCEEEGLHAPVCVQPHYNLVERGIEADLVPLAVERGLALLPYFGLARGFLTGKYRPGGPEVDSPRASGARAYLEDPRAVRVLEALDAVAKRLGTSVAAVALAWPAARPGVVSVLASARSTEQLAELMPAAGLVLDEESAALLTGAFTAG</sequence>
<organism evidence="2 3">
    <name type="scientific">Nocardiopsis algeriensis</name>
    <dbReference type="NCBI Taxonomy" id="1478215"/>
    <lineage>
        <taxon>Bacteria</taxon>
        <taxon>Bacillati</taxon>
        <taxon>Actinomycetota</taxon>
        <taxon>Actinomycetes</taxon>
        <taxon>Streptosporangiales</taxon>
        <taxon>Nocardiopsidaceae</taxon>
        <taxon>Nocardiopsis</taxon>
    </lineage>
</organism>
<dbReference type="EMBL" id="JACHJO010000009">
    <property type="protein sequence ID" value="MBB6121292.1"/>
    <property type="molecule type" value="Genomic_DNA"/>
</dbReference>
<dbReference type="InterPro" id="IPR023210">
    <property type="entry name" value="NADP_OxRdtase_dom"/>
</dbReference>
<dbReference type="PRINTS" id="PR00069">
    <property type="entry name" value="ALDKETRDTASE"/>
</dbReference>
<dbReference type="PANTHER" id="PTHR43364">
    <property type="entry name" value="NADH-SPECIFIC METHYLGLYOXAL REDUCTASE-RELATED"/>
    <property type="match status" value="1"/>
</dbReference>
<dbReference type="Gene3D" id="3.20.20.100">
    <property type="entry name" value="NADP-dependent oxidoreductase domain"/>
    <property type="match status" value="1"/>
</dbReference>
<evidence type="ECO:0000313" key="2">
    <source>
        <dbReference type="EMBL" id="MBB6121292.1"/>
    </source>
</evidence>
<protein>
    <submittedName>
        <fullName evidence="2">Aryl-alcohol dehydrogenase-like predicted oxidoreductase</fullName>
    </submittedName>
</protein>
<dbReference type="GO" id="GO:0016491">
    <property type="term" value="F:oxidoreductase activity"/>
    <property type="evidence" value="ECO:0007669"/>
    <property type="project" value="InterPro"/>
</dbReference>
<dbReference type="Proteomes" id="UP000536604">
    <property type="component" value="Unassembled WGS sequence"/>
</dbReference>
<feature type="domain" description="NADP-dependent oxidoreductase" evidence="1">
    <location>
        <begin position="18"/>
        <end position="311"/>
    </location>
</feature>
<keyword evidence="3" id="KW-1185">Reference proteome</keyword>
<dbReference type="Pfam" id="PF00248">
    <property type="entry name" value="Aldo_ket_red"/>
    <property type="match status" value="1"/>
</dbReference>
<comment type="caution">
    <text evidence="2">The sequence shown here is derived from an EMBL/GenBank/DDBJ whole genome shotgun (WGS) entry which is preliminary data.</text>
</comment>
<dbReference type="AlphaFoldDB" id="A0A841IT07"/>
<dbReference type="RefSeq" id="WP_184292736.1">
    <property type="nucleotide sequence ID" value="NZ_JACHJO010000009.1"/>
</dbReference>
<gene>
    <name evidence="2" type="ORF">FHS13_003260</name>
</gene>
<dbReference type="SUPFAM" id="SSF51430">
    <property type="entry name" value="NAD(P)-linked oxidoreductase"/>
    <property type="match status" value="1"/>
</dbReference>
<name>A0A841IT07_9ACTN</name>
<dbReference type="PANTHER" id="PTHR43364:SF6">
    <property type="entry name" value="OXIDOREDUCTASE-RELATED"/>
    <property type="match status" value="1"/>
</dbReference>